<keyword evidence="2" id="KW-1133">Transmembrane helix</keyword>
<feature type="compositionally biased region" description="Polar residues" evidence="1">
    <location>
        <begin position="38"/>
        <end position="56"/>
    </location>
</feature>
<dbReference type="Proteomes" id="UP001499841">
    <property type="component" value="Unassembled WGS sequence"/>
</dbReference>
<organism evidence="3 4">
    <name type="scientific">Georgenia daeguensis</name>
    <dbReference type="NCBI Taxonomy" id="908355"/>
    <lineage>
        <taxon>Bacteria</taxon>
        <taxon>Bacillati</taxon>
        <taxon>Actinomycetota</taxon>
        <taxon>Actinomycetes</taxon>
        <taxon>Micrococcales</taxon>
        <taxon>Bogoriellaceae</taxon>
        <taxon>Georgenia</taxon>
    </lineage>
</organism>
<name>A0ABP8ERC5_9MICO</name>
<evidence type="ECO:0000313" key="4">
    <source>
        <dbReference type="Proteomes" id="UP001499841"/>
    </source>
</evidence>
<reference evidence="4" key="1">
    <citation type="journal article" date="2019" name="Int. J. Syst. Evol. Microbiol.">
        <title>The Global Catalogue of Microorganisms (GCM) 10K type strain sequencing project: providing services to taxonomists for standard genome sequencing and annotation.</title>
        <authorList>
            <consortium name="The Broad Institute Genomics Platform"/>
            <consortium name="The Broad Institute Genome Sequencing Center for Infectious Disease"/>
            <person name="Wu L."/>
            <person name="Ma J."/>
        </authorList>
    </citation>
    <scope>NUCLEOTIDE SEQUENCE [LARGE SCALE GENOMIC DNA]</scope>
    <source>
        <strain evidence="4">JCM 17459</strain>
    </source>
</reference>
<evidence type="ECO:0000256" key="2">
    <source>
        <dbReference type="SAM" id="Phobius"/>
    </source>
</evidence>
<protein>
    <submittedName>
        <fullName evidence="3">DUF4190 domain-containing protein</fullName>
    </submittedName>
</protein>
<gene>
    <name evidence="3" type="ORF">GCM10022262_08250</name>
</gene>
<feature type="transmembrane region" description="Helical" evidence="2">
    <location>
        <begin position="145"/>
        <end position="169"/>
    </location>
</feature>
<dbReference type="EMBL" id="BAABBA010000003">
    <property type="protein sequence ID" value="GAA4286466.1"/>
    <property type="molecule type" value="Genomic_DNA"/>
</dbReference>
<keyword evidence="2" id="KW-0472">Membrane</keyword>
<comment type="caution">
    <text evidence="3">The sequence shown here is derived from an EMBL/GenBank/DDBJ whole genome shotgun (WGS) entry which is preliminary data.</text>
</comment>
<keyword evidence="4" id="KW-1185">Reference proteome</keyword>
<feature type="region of interest" description="Disordered" evidence="1">
    <location>
        <begin position="1"/>
        <end position="64"/>
    </location>
</feature>
<feature type="transmembrane region" description="Helical" evidence="2">
    <location>
        <begin position="96"/>
        <end position="124"/>
    </location>
</feature>
<dbReference type="RefSeq" id="WP_345038004.1">
    <property type="nucleotide sequence ID" value="NZ_BAABBA010000003.1"/>
</dbReference>
<accession>A0ABP8ERC5</accession>
<keyword evidence="2" id="KW-0812">Transmembrane</keyword>
<sequence length="176" mass="17860">MSADDQQPRYGQNPDPRESAQPGRAAPDHGQPPAVPQYGQTAPQYGQTVPQYGQTVPQYGQPPAAPQYGSGYGAQYGYGQAPFGAPSSEKNSLGTIALVLGIIGILAFWIPILAIGLGIAATVLGAKAKNAVQAGIATNGGAARAGFVLGIVAIVVGVIFWIVSAALVFSELGTGV</sequence>
<evidence type="ECO:0000313" key="3">
    <source>
        <dbReference type="EMBL" id="GAA4286466.1"/>
    </source>
</evidence>
<proteinExistence type="predicted"/>
<evidence type="ECO:0000256" key="1">
    <source>
        <dbReference type="SAM" id="MobiDB-lite"/>
    </source>
</evidence>